<proteinExistence type="predicted"/>
<keyword evidence="1" id="KW-0812">Transmembrane</keyword>
<accession>A0A8I0Q0Y0</accession>
<keyword evidence="1" id="KW-0472">Membrane</keyword>
<evidence type="ECO:0000313" key="2">
    <source>
        <dbReference type="EMBL" id="MBE8612899.1"/>
    </source>
</evidence>
<dbReference type="Proteomes" id="UP000650477">
    <property type="component" value="Unassembled WGS sequence"/>
</dbReference>
<comment type="caution">
    <text evidence="2">The sequence shown here is derived from an EMBL/GenBank/DDBJ whole genome shotgun (WGS) entry which is preliminary data.</text>
</comment>
<name>A0A8I0Q0Y0_MORMO</name>
<feature type="transmembrane region" description="Helical" evidence="1">
    <location>
        <begin position="6"/>
        <end position="22"/>
    </location>
</feature>
<dbReference type="AlphaFoldDB" id="A0A8I0Q0Y0"/>
<keyword evidence="1" id="KW-1133">Transmembrane helix</keyword>
<sequence length="78" mass="8922">MTANIVSVVYLTTFICYTRLLLNGTGYGIRPYSAIFSVIFYGLITRCYITAVFPLFLPVKSLGQQFQTMINFCYNKKL</sequence>
<dbReference type="EMBL" id="PKLF01000008">
    <property type="protein sequence ID" value="MBE8612899.1"/>
    <property type="molecule type" value="Genomic_DNA"/>
</dbReference>
<feature type="transmembrane region" description="Helical" evidence="1">
    <location>
        <begin position="34"/>
        <end position="57"/>
    </location>
</feature>
<gene>
    <name evidence="2" type="ORF">CYG68_10760</name>
</gene>
<evidence type="ECO:0000256" key="1">
    <source>
        <dbReference type="SAM" id="Phobius"/>
    </source>
</evidence>
<organism evidence="2 3">
    <name type="scientific">Morganella morganii</name>
    <name type="common">Proteus morganii</name>
    <dbReference type="NCBI Taxonomy" id="582"/>
    <lineage>
        <taxon>Bacteria</taxon>
        <taxon>Pseudomonadati</taxon>
        <taxon>Pseudomonadota</taxon>
        <taxon>Gammaproteobacteria</taxon>
        <taxon>Enterobacterales</taxon>
        <taxon>Morganellaceae</taxon>
        <taxon>Morganella</taxon>
    </lineage>
</organism>
<protein>
    <submittedName>
        <fullName evidence="2">Uncharacterized protein</fullName>
    </submittedName>
</protein>
<reference evidence="2" key="1">
    <citation type="submission" date="2017-12" db="EMBL/GenBank/DDBJ databases">
        <title>Genome sequencing and analysis.</title>
        <authorList>
            <person name="Huang Y.-T."/>
        </authorList>
    </citation>
    <scope>NUCLEOTIDE SEQUENCE</scope>
    <source>
        <strain evidence="2">VGH116</strain>
    </source>
</reference>
<evidence type="ECO:0000313" key="3">
    <source>
        <dbReference type="Proteomes" id="UP000650477"/>
    </source>
</evidence>